<dbReference type="AlphaFoldDB" id="A0A409YXT2"/>
<sequence length="412" mass="45630">MEPVNIKPFTKGAESRAAEADTNNKRCLIENCSSKRAIKPANAFDRENTRYEKLMAAIEWYTKLQKFTLNLDTRRNVFMVGASLACLYQQKRWGLVPEESIIDRYFNESGTEVRPRNQFPEFTEETFTFTFIPLQRMEEVYVTRQTDLPDGKRKVDVHFFPYENFPKVSSHIDPKFHILQIGSILKDMDEDKRSALLTKYPLLNKICTLFKAWTGPVPKDAENDETYVVPVPEDEKYQDDDLFSERSSVGESICTPKRRTWARPLPESDDDAMICDEPTTPLPAPKKLDKGKGKAVSPPTPQADDELPVLKADKGKGKAVAKPAPAKAKVAAKKTAAPKRAATTKPNAEAGPSKRSASTEAPAEAGPSKPTTTKAKAAAPKKVATTKAKAVEDAPPAAHVEGLADAGKRVQP</sequence>
<dbReference type="Proteomes" id="UP000284842">
    <property type="component" value="Unassembled WGS sequence"/>
</dbReference>
<feature type="compositionally biased region" description="Low complexity" evidence="1">
    <location>
        <begin position="369"/>
        <end position="388"/>
    </location>
</feature>
<name>A0A409YXT2_9AGAR</name>
<keyword evidence="3" id="KW-1185">Reference proteome</keyword>
<organism evidence="2 3">
    <name type="scientific">Panaeolus cyanescens</name>
    <dbReference type="NCBI Taxonomy" id="181874"/>
    <lineage>
        <taxon>Eukaryota</taxon>
        <taxon>Fungi</taxon>
        <taxon>Dikarya</taxon>
        <taxon>Basidiomycota</taxon>
        <taxon>Agaricomycotina</taxon>
        <taxon>Agaricomycetes</taxon>
        <taxon>Agaricomycetidae</taxon>
        <taxon>Agaricales</taxon>
        <taxon>Agaricineae</taxon>
        <taxon>Galeropsidaceae</taxon>
        <taxon>Panaeolus</taxon>
    </lineage>
</organism>
<dbReference type="InParanoid" id="A0A409YXT2"/>
<accession>A0A409YXT2</accession>
<comment type="caution">
    <text evidence="2">The sequence shown here is derived from an EMBL/GenBank/DDBJ whole genome shotgun (WGS) entry which is preliminary data.</text>
</comment>
<evidence type="ECO:0000313" key="2">
    <source>
        <dbReference type="EMBL" id="PPR07812.1"/>
    </source>
</evidence>
<evidence type="ECO:0000256" key="1">
    <source>
        <dbReference type="SAM" id="MobiDB-lite"/>
    </source>
</evidence>
<reference evidence="2 3" key="1">
    <citation type="journal article" date="2018" name="Evol. Lett.">
        <title>Horizontal gene cluster transfer increased hallucinogenic mushroom diversity.</title>
        <authorList>
            <person name="Reynolds H.T."/>
            <person name="Vijayakumar V."/>
            <person name="Gluck-Thaler E."/>
            <person name="Korotkin H.B."/>
            <person name="Matheny P.B."/>
            <person name="Slot J.C."/>
        </authorList>
    </citation>
    <scope>NUCLEOTIDE SEQUENCE [LARGE SCALE GENOMIC DNA]</scope>
    <source>
        <strain evidence="2 3">2629</strain>
    </source>
</reference>
<feature type="compositionally biased region" description="Low complexity" evidence="1">
    <location>
        <begin position="318"/>
        <end position="346"/>
    </location>
</feature>
<protein>
    <submittedName>
        <fullName evidence="2">Uncharacterized protein</fullName>
    </submittedName>
</protein>
<evidence type="ECO:0000313" key="3">
    <source>
        <dbReference type="Proteomes" id="UP000284842"/>
    </source>
</evidence>
<dbReference type="OrthoDB" id="3133596at2759"/>
<gene>
    <name evidence="2" type="ORF">CVT24_002884</name>
</gene>
<feature type="region of interest" description="Disordered" evidence="1">
    <location>
        <begin position="260"/>
        <end position="412"/>
    </location>
</feature>
<dbReference type="EMBL" id="NHTK01000333">
    <property type="protein sequence ID" value="PPR07812.1"/>
    <property type="molecule type" value="Genomic_DNA"/>
</dbReference>
<proteinExistence type="predicted"/>